<name>A0A4V1L5J6_9BACT</name>
<organism evidence="1 2">
    <name type="scientific">Granulicella sibirica</name>
    <dbReference type="NCBI Taxonomy" id="2479048"/>
    <lineage>
        <taxon>Bacteria</taxon>
        <taxon>Pseudomonadati</taxon>
        <taxon>Acidobacteriota</taxon>
        <taxon>Terriglobia</taxon>
        <taxon>Terriglobales</taxon>
        <taxon>Acidobacteriaceae</taxon>
        <taxon>Granulicella</taxon>
    </lineage>
</organism>
<dbReference type="Proteomes" id="UP000289437">
    <property type="component" value="Unassembled WGS sequence"/>
</dbReference>
<dbReference type="AlphaFoldDB" id="A0A4V1L5J6"/>
<dbReference type="EMBL" id="RDSM01000002">
    <property type="protein sequence ID" value="RXH55994.1"/>
    <property type="molecule type" value="Genomic_DNA"/>
</dbReference>
<keyword evidence="2" id="KW-1185">Reference proteome</keyword>
<protein>
    <submittedName>
        <fullName evidence="1">Uncharacterized protein</fullName>
    </submittedName>
</protein>
<reference evidence="1 2" key="1">
    <citation type="submission" date="2018-11" db="EMBL/GenBank/DDBJ databases">
        <authorList>
            <person name="Mardanov A.V."/>
            <person name="Ravin N.V."/>
            <person name="Dedysh S.N."/>
        </authorList>
    </citation>
    <scope>NUCLEOTIDE SEQUENCE [LARGE SCALE GENOMIC DNA]</scope>
    <source>
        <strain evidence="1 2">AF10</strain>
    </source>
</reference>
<proteinExistence type="predicted"/>
<reference evidence="2" key="2">
    <citation type="submission" date="2019-02" db="EMBL/GenBank/DDBJ databases">
        <title>Granulicella sibirica sp. nov., a psychrotolerant acidobacterium isolated from an organic soil layer in forested tundra, West Siberia.</title>
        <authorList>
            <person name="Oshkin I.Y."/>
            <person name="Kulichevskaya I.S."/>
            <person name="Rijpstra W.I.C."/>
            <person name="Sinninghe Damste J.S."/>
            <person name="Rakitin A.L."/>
            <person name="Ravin N.V."/>
            <person name="Dedysh S.N."/>
        </authorList>
    </citation>
    <scope>NUCLEOTIDE SEQUENCE [LARGE SCALE GENOMIC DNA]</scope>
    <source>
        <strain evidence="2">AF10</strain>
    </source>
</reference>
<evidence type="ECO:0000313" key="2">
    <source>
        <dbReference type="Proteomes" id="UP000289437"/>
    </source>
</evidence>
<comment type="caution">
    <text evidence="1">The sequence shown here is derived from an EMBL/GenBank/DDBJ whole genome shotgun (WGS) entry which is preliminary data.</text>
</comment>
<evidence type="ECO:0000313" key="1">
    <source>
        <dbReference type="EMBL" id="RXH55994.1"/>
    </source>
</evidence>
<gene>
    <name evidence="1" type="ORF">GRAN_2851</name>
</gene>
<accession>A0A4V1L5J6</accession>
<sequence>MKVWQIAIPVVAGCLFPLAGDAQAKAAVPISEATIKAGSEFGIPFSLKSPSPQGFRASVFFRSGSGASFQCDVSSAPDQIVVRLSCQTTQSTSSGEYRADEDSFVLENGDLRQTVTGVRFPIITVVDADPIPPPPPRILPQVQGDATLSLDLRNSFFDASIRSDAILKEIGVKFKTVGRDTYLNRAYLSGQIRLAKSTVDLTRSRIADRPESVKQLPSGQIPPMFEDFDRRLDAILQRLSSRRASVRENGTLPRLIRASTLQLSRPQASQSVTVAPTKEELDSTLQKAFDEFVPVLEDMVKGFLEISKDGSTTFTWSLTTEPAGAEVYLSRLGEKEVKWAGVSNLENQPLPKLRWTFRVSWSGCSKLLDLNPWLQNPIPLREEKLGCKYHADH</sequence>